<dbReference type="PANTHER" id="PTHR10157:SF23">
    <property type="entry name" value="MOXD1 HOMOLOG 1"/>
    <property type="match status" value="1"/>
</dbReference>
<keyword evidence="1" id="KW-0732">Signal</keyword>
<reference evidence="3 4" key="1">
    <citation type="journal article" date="2023" name="Commun. Biol.">
        <title>Genome analysis of Parmales, the sister group of diatoms, reveals the evolutionary specialization of diatoms from phago-mixotrophs to photoautotrophs.</title>
        <authorList>
            <person name="Ban H."/>
            <person name="Sato S."/>
            <person name="Yoshikawa S."/>
            <person name="Yamada K."/>
            <person name="Nakamura Y."/>
            <person name="Ichinomiya M."/>
            <person name="Sato N."/>
            <person name="Blanc-Mathieu R."/>
            <person name="Endo H."/>
            <person name="Kuwata A."/>
            <person name="Ogata H."/>
        </authorList>
    </citation>
    <scope>NUCLEOTIDE SEQUENCE [LARGE SCALE GENOMIC DNA]</scope>
</reference>
<sequence>MHATALLALVGATTTSAFTWTDGTLSLEWSFEGEGADEVIYMSFTLPSDIYIGIGLDCQTSADCDMIVGNGGGRNPAFIEDYNEVEGNREPHTDVELGGTSDVELVEAKYENWESTLRFRRKLDTKDKWDAVIKKVPMDIVYAWCEEPFCVDVHSAHAPGSWGMVQIDFSGENGLDFETEEKTAAVI</sequence>
<keyword evidence="4" id="KW-1185">Reference proteome</keyword>
<dbReference type="EMBL" id="BRYB01003609">
    <property type="protein sequence ID" value="GMI39485.1"/>
    <property type="molecule type" value="Genomic_DNA"/>
</dbReference>
<evidence type="ECO:0000313" key="4">
    <source>
        <dbReference type="Proteomes" id="UP001165060"/>
    </source>
</evidence>
<accession>A0ABQ6N387</accession>
<dbReference type="CDD" id="cd09631">
    <property type="entry name" value="DOMON_DOH"/>
    <property type="match status" value="1"/>
</dbReference>
<dbReference type="InterPro" id="IPR000945">
    <property type="entry name" value="DBH-like"/>
</dbReference>
<dbReference type="PANTHER" id="PTHR10157">
    <property type="entry name" value="DOPAMINE BETA HYDROXYLASE RELATED"/>
    <property type="match status" value="1"/>
</dbReference>
<organism evidence="3 4">
    <name type="scientific">Tetraparma gracilis</name>
    <dbReference type="NCBI Taxonomy" id="2962635"/>
    <lineage>
        <taxon>Eukaryota</taxon>
        <taxon>Sar</taxon>
        <taxon>Stramenopiles</taxon>
        <taxon>Ochrophyta</taxon>
        <taxon>Bolidophyceae</taxon>
        <taxon>Parmales</taxon>
        <taxon>Triparmaceae</taxon>
        <taxon>Tetraparma</taxon>
    </lineage>
</organism>
<feature type="signal peptide" evidence="1">
    <location>
        <begin position="1"/>
        <end position="17"/>
    </location>
</feature>
<dbReference type="Proteomes" id="UP001165060">
    <property type="component" value="Unassembled WGS sequence"/>
</dbReference>
<gene>
    <name evidence="3" type="ORF">TeGR_g6005</name>
</gene>
<evidence type="ECO:0000313" key="3">
    <source>
        <dbReference type="EMBL" id="GMI39485.1"/>
    </source>
</evidence>
<evidence type="ECO:0000256" key="1">
    <source>
        <dbReference type="SAM" id="SignalP"/>
    </source>
</evidence>
<protein>
    <recommendedName>
        <fullName evidence="2">DOMON domain-containing protein</fullName>
    </recommendedName>
</protein>
<proteinExistence type="predicted"/>
<name>A0ABQ6N387_9STRA</name>
<dbReference type="Pfam" id="PF03351">
    <property type="entry name" value="DOMON"/>
    <property type="match status" value="1"/>
</dbReference>
<dbReference type="InterPro" id="IPR005018">
    <property type="entry name" value="DOMON_domain"/>
</dbReference>
<feature type="domain" description="DOMON" evidence="2">
    <location>
        <begin position="23"/>
        <end position="145"/>
    </location>
</feature>
<feature type="chain" id="PRO_5045082783" description="DOMON domain-containing protein" evidence="1">
    <location>
        <begin position="18"/>
        <end position="187"/>
    </location>
</feature>
<dbReference type="InterPro" id="IPR045266">
    <property type="entry name" value="DOH_DOMON"/>
</dbReference>
<evidence type="ECO:0000259" key="2">
    <source>
        <dbReference type="PROSITE" id="PS50836"/>
    </source>
</evidence>
<comment type="caution">
    <text evidence="3">The sequence shown here is derived from an EMBL/GenBank/DDBJ whole genome shotgun (WGS) entry which is preliminary data.</text>
</comment>
<dbReference type="PROSITE" id="PS50836">
    <property type="entry name" value="DOMON"/>
    <property type="match status" value="1"/>
</dbReference>